<feature type="signal peptide" evidence="2">
    <location>
        <begin position="1"/>
        <end position="25"/>
    </location>
</feature>
<feature type="domain" description="Cupin type-1" evidence="3">
    <location>
        <begin position="256"/>
        <end position="405"/>
    </location>
</feature>
<dbReference type="PANTHER" id="PTHR31189">
    <property type="entry name" value="OS03G0336100 PROTEIN-RELATED"/>
    <property type="match status" value="1"/>
</dbReference>
<feature type="domain" description="Cupin type-1" evidence="3">
    <location>
        <begin position="45"/>
        <end position="175"/>
    </location>
</feature>
<dbReference type="InterPro" id="IPR014710">
    <property type="entry name" value="RmlC-like_jellyroll"/>
</dbReference>
<feature type="compositionally biased region" description="Basic and acidic residues" evidence="1">
    <location>
        <begin position="425"/>
        <end position="437"/>
    </location>
</feature>
<sequence>MERITGANSLLFVLAMCYVVAMVRGYDNHHQGGEGGERRERERMFLLRDMKRVVRTDAGEMKVVRGSHSHEWISDMPNIHVGFVTMEPNSLFIPQYLDSDLILFIRRGEARVGSIYRDELIEKRLNCGDVYRIPAGSTFYLFNIADGQQLHVICSIEKSDSIGWGTFQVSESQVRQILTRQKSCTIISLLNSHQSRVWTQFLERVQCLKRMAQVHEEATEQDEEPIMWLLRKLLNSVFGNQVSGKDEERSSSPDSYNLFDRKPDFENDYGSSVAIDQSAYSPLRQSGVGLYLVNLTAGSMMAPHLNPTATEYGIVLRGSGRIQIVFPNGTLAMNAKVNEGDVFWIPRYFPFCQIASHSGPFEFFGFTTSARRNRPQFLVGSNSVLQSMRGPAFAAAFGVSEERLERIVNAQSESTILPSGSASAEKVKNERIPDRGD</sequence>
<feature type="region of interest" description="Disordered" evidence="1">
    <location>
        <begin position="417"/>
        <end position="437"/>
    </location>
</feature>
<keyword evidence="5" id="KW-1185">Reference proteome</keyword>
<keyword evidence="2" id="KW-0732">Signal</keyword>
<name>A0A834HJP5_RHOSS</name>
<dbReference type="InterPro" id="IPR050253">
    <property type="entry name" value="Seed_Storage-Functional"/>
</dbReference>
<dbReference type="Proteomes" id="UP000626092">
    <property type="component" value="Unassembled WGS sequence"/>
</dbReference>
<evidence type="ECO:0000259" key="3">
    <source>
        <dbReference type="SMART" id="SM00835"/>
    </source>
</evidence>
<dbReference type="EMBL" id="WJXA01000001">
    <property type="protein sequence ID" value="KAF7153651.1"/>
    <property type="molecule type" value="Genomic_DNA"/>
</dbReference>
<evidence type="ECO:0000313" key="4">
    <source>
        <dbReference type="EMBL" id="KAF7153651.1"/>
    </source>
</evidence>
<dbReference type="PANTHER" id="PTHR31189:SF2">
    <property type="entry name" value="RMLC-LIKE CUPINS SUPERFAMILY PROTEIN"/>
    <property type="match status" value="1"/>
</dbReference>
<feature type="chain" id="PRO_5032802782" description="Cupin type-1 domain-containing protein" evidence="2">
    <location>
        <begin position="26"/>
        <end position="437"/>
    </location>
</feature>
<organism evidence="4 5">
    <name type="scientific">Rhododendron simsii</name>
    <name type="common">Sims's rhododendron</name>
    <dbReference type="NCBI Taxonomy" id="118357"/>
    <lineage>
        <taxon>Eukaryota</taxon>
        <taxon>Viridiplantae</taxon>
        <taxon>Streptophyta</taxon>
        <taxon>Embryophyta</taxon>
        <taxon>Tracheophyta</taxon>
        <taxon>Spermatophyta</taxon>
        <taxon>Magnoliopsida</taxon>
        <taxon>eudicotyledons</taxon>
        <taxon>Gunneridae</taxon>
        <taxon>Pentapetalae</taxon>
        <taxon>asterids</taxon>
        <taxon>Ericales</taxon>
        <taxon>Ericaceae</taxon>
        <taxon>Ericoideae</taxon>
        <taxon>Rhodoreae</taxon>
        <taxon>Rhododendron</taxon>
    </lineage>
</organism>
<dbReference type="Gene3D" id="2.60.120.10">
    <property type="entry name" value="Jelly Rolls"/>
    <property type="match status" value="2"/>
</dbReference>
<evidence type="ECO:0000256" key="2">
    <source>
        <dbReference type="SAM" id="SignalP"/>
    </source>
</evidence>
<dbReference type="SUPFAM" id="SSF51182">
    <property type="entry name" value="RmlC-like cupins"/>
    <property type="match status" value="1"/>
</dbReference>
<dbReference type="InterPro" id="IPR006045">
    <property type="entry name" value="Cupin_1"/>
</dbReference>
<accession>A0A834HJP5</accession>
<evidence type="ECO:0000313" key="5">
    <source>
        <dbReference type="Proteomes" id="UP000626092"/>
    </source>
</evidence>
<evidence type="ECO:0000256" key="1">
    <source>
        <dbReference type="SAM" id="MobiDB-lite"/>
    </source>
</evidence>
<reference evidence="4" key="1">
    <citation type="submission" date="2019-11" db="EMBL/GenBank/DDBJ databases">
        <authorList>
            <person name="Liu Y."/>
            <person name="Hou J."/>
            <person name="Li T.-Q."/>
            <person name="Guan C.-H."/>
            <person name="Wu X."/>
            <person name="Wu H.-Z."/>
            <person name="Ling F."/>
            <person name="Zhang R."/>
            <person name="Shi X.-G."/>
            <person name="Ren J.-P."/>
            <person name="Chen E.-F."/>
            <person name="Sun J.-M."/>
        </authorList>
    </citation>
    <scope>NUCLEOTIDE SEQUENCE</scope>
    <source>
        <strain evidence="4">Adult_tree_wgs_1</strain>
        <tissue evidence="4">Leaves</tissue>
    </source>
</reference>
<comment type="caution">
    <text evidence="4">The sequence shown here is derived from an EMBL/GenBank/DDBJ whole genome shotgun (WGS) entry which is preliminary data.</text>
</comment>
<gene>
    <name evidence="4" type="ORF">RHSIM_Rhsim01G0219300</name>
</gene>
<dbReference type="AlphaFoldDB" id="A0A834HJP5"/>
<dbReference type="SMART" id="SM00835">
    <property type="entry name" value="Cupin_1"/>
    <property type="match status" value="2"/>
</dbReference>
<proteinExistence type="predicted"/>
<protein>
    <recommendedName>
        <fullName evidence="3">Cupin type-1 domain-containing protein</fullName>
    </recommendedName>
</protein>
<dbReference type="Pfam" id="PF00190">
    <property type="entry name" value="Cupin_1"/>
    <property type="match status" value="2"/>
</dbReference>
<dbReference type="InterPro" id="IPR011051">
    <property type="entry name" value="RmlC_Cupin_sf"/>
</dbReference>
<dbReference type="OrthoDB" id="2019862at2759"/>
<dbReference type="CDD" id="cd02244">
    <property type="entry name" value="cupin_7S_vicilin-like_N"/>
    <property type="match status" value="1"/>
</dbReference>
<dbReference type="CDD" id="cd02245">
    <property type="entry name" value="cupin_7S_vicilin-like_C"/>
    <property type="match status" value="1"/>
</dbReference>